<evidence type="ECO:0000313" key="1">
    <source>
        <dbReference type="EMBL" id="KAH7937183.1"/>
    </source>
</evidence>
<name>A0ACB8C8C8_DERSI</name>
<proteinExistence type="predicted"/>
<reference evidence="1" key="1">
    <citation type="submission" date="2020-05" db="EMBL/GenBank/DDBJ databases">
        <title>Large-scale comparative analyses of tick genomes elucidate their genetic diversity and vector capacities.</title>
        <authorList>
            <person name="Jia N."/>
            <person name="Wang J."/>
            <person name="Shi W."/>
            <person name="Du L."/>
            <person name="Sun Y."/>
            <person name="Zhan W."/>
            <person name="Jiang J."/>
            <person name="Wang Q."/>
            <person name="Zhang B."/>
            <person name="Ji P."/>
            <person name="Sakyi L.B."/>
            <person name="Cui X."/>
            <person name="Yuan T."/>
            <person name="Jiang B."/>
            <person name="Yang W."/>
            <person name="Lam T.T.-Y."/>
            <person name="Chang Q."/>
            <person name="Ding S."/>
            <person name="Wang X."/>
            <person name="Zhu J."/>
            <person name="Ruan X."/>
            <person name="Zhao L."/>
            <person name="Wei J."/>
            <person name="Que T."/>
            <person name="Du C."/>
            <person name="Cheng J."/>
            <person name="Dai P."/>
            <person name="Han X."/>
            <person name="Huang E."/>
            <person name="Gao Y."/>
            <person name="Liu J."/>
            <person name="Shao H."/>
            <person name="Ye R."/>
            <person name="Li L."/>
            <person name="Wei W."/>
            <person name="Wang X."/>
            <person name="Wang C."/>
            <person name="Yang T."/>
            <person name="Huo Q."/>
            <person name="Li W."/>
            <person name="Guo W."/>
            <person name="Chen H."/>
            <person name="Zhou L."/>
            <person name="Ni X."/>
            <person name="Tian J."/>
            <person name="Zhou Y."/>
            <person name="Sheng Y."/>
            <person name="Liu T."/>
            <person name="Pan Y."/>
            <person name="Xia L."/>
            <person name="Li J."/>
            <person name="Zhao F."/>
            <person name="Cao W."/>
        </authorList>
    </citation>
    <scope>NUCLEOTIDE SEQUENCE</scope>
    <source>
        <strain evidence="1">Dsil-2018</strain>
    </source>
</reference>
<dbReference type="EMBL" id="CM023477">
    <property type="protein sequence ID" value="KAH7937183.1"/>
    <property type="molecule type" value="Genomic_DNA"/>
</dbReference>
<comment type="caution">
    <text evidence="1">The sequence shown here is derived from an EMBL/GenBank/DDBJ whole genome shotgun (WGS) entry which is preliminary data.</text>
</comment>
<dbReference type="Proteomes" id="UP000821865">
    <property type="component" value="Chromosome 8"/>
</dbReference>
<gene>
    <name evidence="1" type="ORF">HPB49_008584</name>
</gene>
<keyword evidence="2" id="KW-1185">Reference proteome</keyword>
<accession>A0ACB8C8C8</accession>
<protein>
    <submittedName>
        <fullName evidence="1">Uncharacterized protein</fullName>
    </submittedName>
</protein>
<evidence type="ECO:0000313" key="2">
    <source>
        <dbReference type="Proteomes" id="UP000821865"/>
    </source>
</evidence>
<organism evidence="1 2">
    <name type="scientific">Dermacentor silvarum</name>
    <name type="common">Tick</name>
    <dbReference type="NCBI Taxonomy" id="543639"/>
    <lineage>
        <taxon>Eukaryota</taxon>
        <taxon>Metazoa</taxon>
        <taxon>Ecdysozoa</taxon>
        <taxon>Arthropoda</taxon>
        <taxon>Chelicerata</taxon>
        <taxon>Arachnida</taxon>
        <taxon>Acari</taxon>
        <taxon>Parasitiformes</taxon>
        <taxon>Ixodida</taxon>
        <taxon>Ixodoidea</taxon>
        <taxon>Ixodidae</taxon>
        <taxon>Rhipicephalinae</taxon>
        <taxon>Dermacentor</taxon>
    </lineage>
</organism>
<sequence>MADTPAVLPLPGDGSPSAGASTRSDESAFSSDGFRVLRAVDLASRGAGPPAASADQVVEPGRAAAPSPVRSQVDATLTALFHRAVDLQKQITDILFDTNCKVTNHHRSLILGHLRALIQECADLRAVAARQCGRADELCDQLERTRPTGAGVSPGVAPTTSPPASYAAVVRGGVPARGAPGAAGPSPGTVVPPGGATDSAIRRDHAHIMFLTPLVPTSTAADDLSAAMKNNVDLVKERIGDISVRKTPRGLTILSDDKESMDRLRAALESNVVTNTTMSIRFAQKRKPHVKLTGVDPDVPAVNLIAQLNARNPTLTVDPSTCSVRTSFKERSGNFTHVLEVEPPTFRSLMARGRVAVGWTSAAVVEDVHVPTCTFSLALCDSRRTGPCACAARVTTSQLNVRSVWVAQLCAAMNAAMRALTARTPRATNPALSWSAELLVCEREPTMDDAPSFSTGATRGGLGAFGAGSPVRGCAGWHALSPWSSTHSGPPRLSLHFGEPRYLLRLSLYSCFTRSAYIWISLSMPPPFRGVGICSTTSGRSRELCFAFVSDPYTCADRIPNVPPTITIFHAPARPRVMLLARAPGFDFFPLYLSQLVVVVSCEGPGQSFILVATYAPPHRPLDPILDELAQCFSRFPPDSPPTFDTPYASSWIDVSLASISLTRAGFAWSVSDSDTLSDHRYLEFSFSGMPGVRKKRLTNFARAQILDSLDRSVWFDRVVGCRFSSCMALELVLAQFYRLYDALHTRNLRAVKPHATSGNAWWTPQLAAERSRVRAMRRRLQRTRDPDLRTVFRAQYARTFASYKRNIRHAKDTFDRSLCQELTTRNLFGDPFKLAFAKLSPPTHLPPLFQTDGNLTSSVLSSAALLLRVHVGADDPAEDTEFHRRVRCVVDAPYPRTADDFPFTLTEVEHAVSLGNPRAAPGLDGLTAAFIRNLFRLKPQFFIRIFNAALTLGHFPSCWKAGRIIFITKPGRPLDQPSAYRPIVMNSLFGKILERLLNSRLYYFLCSRNLIHPRQFGFTHARSAPLALYALRQRLFSLKTAKTPAVLISLDFTGAFDSVWHAAVLSFLGKHHCPANLYHLLRSFLSGRRVVYRSSAGEVSACPSIGSPQGSPISPLLWNTIIHSLLDLDFPPGHLALRRSRMDTVFLRSSGDTILVPRVGPTTYTCQLLKPLPCFSFSLMQ</sequence>